<dbReference type="VEuPathDB" id="FungiDB:RhiirFUN_025284"/>
<name>A0A2P4NZ88_RHIID</name>
<organism evidence="1 2">
    <name type="scientific">Rhizophagus irregularis (strain DAOM 181602 / DAOM 197198 / MUCL 43194)</name>
    <name type="common">Arbuscular mycorrhizal fungus</name>
    <name type="synonym">Glomus intraradices</name>
    <dbReference type="NCBI Taxonomy" id="747089"/>
    <lineage>
        <taxon>Eukaryota</taxon>
        <taxon>Fungi</taxon>
        <taxon>Fungi incertae sedis</taxon>
        <taxon>Mucoromycota</taxon>
        <taxon>Glomeromycotina</taxon>
        <taxon>Glomeromycetes</taxon>
        <taxon>Glomerales</taxon>
        <taxon>Glomeraceae</taxon>
        <taxon>Rhizophagus</taxon>
    </lineage>
</organism>
<reference evidence="1 2" key="2">
    <citation type="journal article" date="2018" name="New Phytol.">
        <title>High intraspecific genome diversity in the model arbuscular mycorrhizal symbiont Rhizophagus irregularis.</title>
        <authorList>
            <person name="Chen E.C.H."/>
            <person name="Morin E."/>
            <person name="Beaudet D."/>
            <person name="Noel J."/>
            <person name="Yildirir G."/>
            <person name="Ndikumana S."/>
            <person name="Charron P."/>
            <person name="St-Onge C."/>
            <person name="Giorgi J."/>
            <person name="Kruger M."/>
            <person name="Marton T."/>
            <person name="Ropars J."/>
            <person name="Grigoriev I.V."/>
            <person name="Hainaut M."/>
            <person name="Henrissat B."/>
            <person name="Roux C."/>
            <person name="Martin F."/>
            <person name="Corradi N."/>
        </authorList>
    </citation>
    <scope>NUCLEOTIDE SEQUENCE [LARGE SCALE GENOMIC DNA]</scope>
    <source>
        <strain evidence="1 2">DAOM 197198</strain>
    </source>
</reference>
<dbReference type="EMBL" id="AUPC02000531">
    <property type="protein sequence ID" value="POG58443.1"/>
    <property type="molecule type" value="Genomic_DNA"/>
</dbReference>
<dbReference type="AlphaFoldDB" id="A0A2P4NZ88"/>
<proteinExistence type="predicted"/>
<dbReference type="Proteomes" id="UP000018888">
    <property type="component" value="Unassembled WGS sequence"/>
</dbReference>
<accession>A0A2P4NZ88</accession>
<sequence>MGGIWIWDWDGILANGRGFWQKGWDMGWDGIGDSPIPFNMGGKYNRHLNVLTASDYRNIMKIALFELNEIFEGNEITCKELCKLYAKFSKMYIMSRKEMYTEEDLKIFESAIIDWCIDFKKIFSPLSTTDCNFPKLHSWRYHAVPAIRKYGALNGLSTETYETLHKSYVKTPYRLSNRKDVMRQLVNAVS</sequence>
<gene>
    <name evidence="1" type="ORF">GLOIN_2v1885829</name>
</gene>
<comment type="caution">
    <text evidence="1">The sequence shown here is derived from an EMBL/GenBank/DDBJ whole genome shotgun (WGS) entry which is preliminary data.</text>
</comment>
<keyword evidence="2" id="KW-1185">Reference proteome</keyword>
<evidence type="ECO:0000313" key="1">
    <source>
        <dbReference type="EMBL" id="POG58443.1"/>
    </source>
</evidence>
<evidence type="ECO:0000313" key="2">
    <source>
        <dbReference type="Proteomes" id="UP000018888"/>
    </source>
</evidence>
<protein>
    <submittedName>
        <fullName evidence="1">Uncharacterized protein</fullName>
    </submittedName>
</protein>
<reference evidence="1 2" key="1">
    <citation type="journal article" date="2013" name="Proc. Natl. Acad. Sci. U.S.A.">
        <title>Genome of an arbuscular mycorrhizal fungus provides insight into the oldest plant symbiosis.</title>
        <authorList>
            <person name="Tisserant E."/>
            <person name="Malbreil M."/>
            <person name="Kuo A."/>
            <person name="Kohler A."/>
            <person name="Symeonidi A."/>
            <person name="Balestrini R."/>
            <person name="Charron P."/>
            <person name="Duensing N."/>
            <person name="Frei Dit Frey N."/>
            <person name="Gianinazzi-Pearson V."/>
            <person name="Gilbert L.B."/>
            <person name="Handa Y."/>
            <person name="Herr J.R."/>
            <person name="Hijri M."/>
            <person name="Koul R."/>
            <person name="Kawaguchi M."/>
            <person name="Krajinski F."/>
            <person name="Lammers P.J."/>
            <person name="Masclaux F.G."/>
            <person name="Murat C."/>
            <person name="Morin E."/>
            <person name="Ndikumana S."/>
            <person name="Pagni M."/>
            <person name="Petitpierre D."/>
            <person name="Requena N."/>
            <person name="Rosikiewicz P."/>
            <person name="Riley R."/>
            <person name="Saito K."/>
            <person name="San Clemente H."/>
            <person name="Shapiro H."/>
            <person name="van Tuinen D."/>
            <person name="Becard G."/>
            <person name="Bonfante P."/>
            <person name="Paszkowski U."/>
            <person name="Shachar-Hill Y.Y."/>
            <person name="Tuskan G.A."/>
            <person name="Young P.W."/>
            <person name="Sanders I.R."/>
            <person name="Henrissat B."/>
            <person name="Rensing S.A."/>
            <person name="Grigoriev I.V."/>
            <person name="Corradi N."/>
            <person name="Roux C."/>
            <person name="Martin F."/>
        </authorList>
    </citation>
    <scope>NUCLEOTIDE SEQUENCE [LARGE SCALE GENOMIC DNA]</scope>
    <source>
        <strain evidence="1 2">DAOM 197198</strain>
    </source>
</reference>